<evidence type="ECO:0000313" key="9">
    <source>
        <dbReference type="Proteomes" id="UP000029843"/>
    </source>
</evidence>
<keyword evidence="5" id="KW-0460">Magnesium</keyword>
<comment type="similarity">
    <text evidence="2 7">Belongs to the FPP/GGPP synthase family.</text>
</comment>
<dbReference type="SFLD" id="SFLDG01017">
    <property type="entry name" value="Polyprenyl_Transferase_Like"/>
    <property type="match status" value="1"/>
</dbReference>
<evidence type="ECO:0000256" key="6">
    <source>
        <dbReference type="ARBA" id="ARBA00023229"/>
    </source>
</evidence>
<keyword evidence="4" id="KW-0479">Metal-binding</keyword>
<dbReference type="SUPFAM" id="SSF48576">
    <property type="entry name" value="Terpenoid synthases"/>
    <property type="match status" value="1"/>
</dbReference>
<dbReference type="Pfam" id="PF00348">
    <property type="entry name" value="polyprenyl_synt"/>
    <property type="match status" value="1"/>
</dbReference>
<dbReference type="PANTHER" id="PTHR43281">
    <property type="entry name" value="FARNESYL DIPHOSPHATE SYNTHASE"/>
    <property type="match status" value="1"/>
</dbReference>
<organism evidence="8 9">
    <name type="scientific">Colwellia psychrerythraea</name>
    <name type="common">Vibrio psychroerythus</name>
    <dbReference type="NCBI Taxonomy" id="28229"/>
    <lineage>
        <taxon>Bacteria</taxon>
        <taxon>Pseudomonadati</taxon>
        <taxon>Pseudomonadota</taxon>
        <taxon>Gammaproteobacteria</taxon>
        <taxon>Alteromonadales</taxon>
        <taxon>Colwelliaceae</taxon>
        <taxon>Colwellia</taxon>
    </lineage>
</organism>
<dbReference type="PANTHER" id="PTHR43281:SF1">
    <property type="entry name" value="FARNESYL DIPHOSPHATE SYNTHASE"/>
    <property type="match status" value="1"/>
</dbReference>
<dbReference type="PATRIC" id="fig|28229.4.peg.4039"/>
<evidence type="ECO:0000256" key="2">
    <source>
        <dbReference type="ARBA" id="ARBA00006706"/>
    </source>
</evidence>
<evidence type="ECO:0000256" key="4">
    <source>
        <dbReference type="ARBA" id="ARBA00022723"/>
    </source>
</evidence>
<dbReference type="CDD" id="cd00685">
    <property type="entry name" value="Trans_IPPS_HT"/>
    <property type="match status" value="1"/>
</dbReference>
<comment type="cofactor">
    <cofactor evidence="1">
        <name>Mg(2+)</name>
        <dbReference type="ChEBI" id="CHEBI:18420"/>
    </cofactor>
</comment>
<dbReference type="InterPro" id="IPR053378">
    <property type="entry name" value="Prenyl_diphosphate_synthase"/>
</dbReference>
<sequence length="300" mass="32567">MTTLISYANYQLRINDFLATKLKELPINDPTLIEAMRYGLLIGGKRMRPYLAYITGEAVSADLNDIDAVAGALECIHAYSLLHDDLPAMDDDDLRRGKPTCHKAFDEATAILAGDALQTLAFDILANHTFSSNQTISNMPIQVKLIQQLVRASGYQGMCGGQALDLAATGKNISLCELEVLHSLKTGALLEASVLMPAMCSGHVTSEHEKILSEYAQLIGLAYQVQDDIIDLTSTEEELGKPVGSDIAANKSTYPALLGLQGAQDKAENLLQQALQALSRLPYNTQSLADFATFIVRRSH</sequence>
<evidence type="ECO:0000313" key="8">
    <source>
        <dbReference type="EMBL" id="KGJ87148.1"/>
    </source>
</evidence>
<reference evidence="8 9" key="1">
    <citation type="submission" date="2014-08" db="EMBL/GenBank/DDBJ databases">
        <title>Genomic and Phenotypic Diversity of Colwellia psychrerythraea strains from Disparate Marine Basins.</title>
        <authorList>
            <person name="Techtmann S.M."/>
            <person name="Stelling S.C."/>
            <person name="Utturkar S.M."/>
            <person name="Alshibli N."/>
            <person name="Harris A."/>
            <person name="Brown S.D."/>
            <person name="Hazen T.C."/>
        </authorList>
    </citation>
    <scope>NUCLEOTIDE SEQUENCE [LARGE SCALE GENOMIC DNA]</scope>
    <source>
        <strain evidence="8 9">ND2E</strain>
    </source>
</reference>
<dbReference type="GO" id="GO:0004337">
    <property type="term" value="F:(2E,6E)-farnesyl diphosphate synthase activity"/>
    <property type="evidence" value="ECO:0007669"/>
    <property type="project" value="UniProtKB-EC"/>
</dbReference>
<dbReference type="EMBL" id="JQED01000055">
    <property type="protein sequence ID" value="KGJ87148.1"/>
    <property type="molecule type" value="Genomic_DNA"/>
</dbReference>
<dbReference type="GO" id="GO:0016114">
    <property type="term" value="P:terpenoid biosynthetic process"/>
    <property type="evidence" value="ECO:0007669"/>
    <property type="project" value="UniProtKB-ARBA"/>
</dbReference>
<dbReference type="InterPro" id="IPR008949">
    <property type="entry name" value="Isoprenoid_synthase_dom_sf"/>
</dbReference>
<dbReference type="PROSITE" id="PS00444">
    <property type="entry name" value="POLYPRENYL_SYNTHASE_2"/>
    <property type="match status" value="1"/>
</dbReference>
<evidence type="ECO:0000256" key="3">
    <source>
        <dbReference type="ARBA" id="ARBA00022679"/>
    </source>
</evidence>
<evidence type="ECO:0000256" key="7">
    <source>
        <dbReference type="RuleBase" id="RU004466"/>
    </source>
</evidence>
<accession>A0A099KC66</accession>
<dbReference type="FunFam" id="1.10.600.10:FF:000001">
    <property type="entry name" value="Geranylgeranyl diphosphate synthase"/>
    <property type="match status" value="1"/>
</dbReference>
<dbReference type="NCBIfam" id="NF045485">
    <property type="entry name" value="FPPsyn"/>
    <property type="match status" value="1"/>
</dbReference>
<dbReference type="InterPro" id="IPR033749">
    <property type="entry name" value="Polyprenyl_synt_CS"/>
</dbReference>
<keyword evidence="3 7" id="KW-0808">Transferase</keyword>
<dbReference type="Proteomes" id="UP000029843">
    <property type="component" value="Unassembled WGS sequence"/>
</dbReference>
<dbReference type="SFLD" id="SFLDS00005">
    <property type="entry name" value="Isoprenoid_Synthase_Type_I"/>
    <property type="match status" value="1"/>
</dbReference>
<dbReference type="GO" id="GO:0005737">
    <property type="term" value="C:cytoplasm"/>
    <property type="evidence" value="ECO:0007669"/>
    <property type="project" value="UniProtKB-ARBA"/>
</dbReference>
<dbReference type="NCBIfam" id="NF007877">
    <property type="entry name" value="PRK10581.1"/>
    <property type="match status" value="1"/>
</dbReference>
<evidence type="ECO:0000256" key="1">
    <source>
        <dbReference type="ARBA" id="ARBA00001946"/>
    </source>
</evidence>
<dbReference type="OrthoDB" id="9805316at2"/>
<protein>
    <submittedName>
        <fullName evidence="8">Geranyltranstransferase</fullName>
        <ecNumber evidence="8">2.5.1.10</ecNumber>
    </submittedName>
</protein>
<keyword evidence="6" id="KW-0414">Isoprene biosynthesis</keyword>
<dbReference type="RefSeq" id="WP_033095594.1">
    <property type="nucleotide sequence ID" value="NZ_JQED01000055.1"/>
</dbReference>
<proteinExistence type="inferred from homology"/>
<dbReference type="Gene3D" id="1.10.600.10">
    <property type="entry name" value="Farnesyl Diphosphate Synthase"/>
    <property type="match status" value="1"/>
</dbReference>
<dbReference type="PROSITE" id="PS00723">
    <property type="entry name" value="POLYPRENYL_SYNTHASE_1"/>
    <property type="match status" value="1"/>
</dbReference>
<comment type="caution">
    <text evidence="8">The sequence shown here is derived from an EMBL/GenBank/DDBJ whole genome shotgun (WGS) entry which is preliminary data.</text>
</comment>
<dbReference type="AlphaFoldDB" id="A0A099KC66"/>
<dbReference type="GO" id="GO:0008654">
    <property type="term" value="P:phospholipid biosynthetic process"/>
    <property type="evidence" value="ECO:0007669"/>
    <property type="project" value="UniProtKB-ARBA"/>
</dbReference>
<name>A0A099KC66_COLPS</name>
<gene>
    <name evidence="8" type="ORF">ND2E_0555</name>
</gene>
<dbReference type="GO" id="GO:0046872">
    <property type="term" value="F:metal ion binding"/>
    <property type="evidence" value="ECO:0007669"/>
    <property type="project" value="UniProtKB-KW"/>
</dbReference>
<dbReference type="InterPro" id="IPR000092">
    <property type="entry name" value="Polyprenyl_synt"/>
</dbReference>
<evidence type="ECO:0000256" key="5">
    <source>
        <dbReference type="ARBA" id="ARBA00022842"/>
    </source>
</evidence>
<dbReference type="EC" id="2.5.1.10" evidence="8"/>